<reference evidence="3" key="2">
    <citation type="submission" date="2020-09" db="EMBL/GenBank/DDBJ databases">
        <authorList>
            <person name="Sun Q."/>
            <person name="Ohkuma M."/>
        </authorList>
    </citation>
    <scope>NUCLEOTIDE SEQUENCE</scope>
    <source>
        <strain evidence="3">JCM 4637</strain>
    </source>
</reference>
<evidence type="ECO:0000313" key="4">
    <source>
        <dbReference type="Proteomes" id="UP000638353"/>
    </source>
</evidence>
<organism evidence="3 4">
    <name type="scientific">Streptomyces finlayi</name>
    <dbReference type="NCBI Taxonomy" id="67296"/>
    <lineage>
        <taxon>Bacteria</taxon>
        <taxon>Bacillati</taxon>
        <taxon>Actinomycetota</taxon>
        <taxon>Actinomycetes</taxon>
        <taxon>Kitasatosporales</taxon>
        <taxon>Streptomycetaceae</taxon>
        <taxon>Streptomyces</taxon>
    </lineage>
</organism>
<dbReference type="AlphaFoldDB" id="A0A918X5Q5"/>
<feature type="domain" description="MlaB-like STAS" evidence="1">
    <location>
        <begin position="202"/>
        <end position="276"/>
    </location>
</feature>
<dbReference type="InterPro" id="IPR058548">
    <property type="entry name" value="MlaB-like_STAS"/>
</dbReference>
<dbReference type="InterPro" id="IPR025847">
    <property type="entry name" value="MEDS_domain"/>
</dbReference>
<evidence type="ECO:0000259" key="1">
    <source>
        <dbReference type="Pfam" id="PF13466"/>
    </source>
</evidence>
<dbReference type="Proteomes" id="UP000638353">
    <property type="component" value="Unassembled WGS sequence"/>
</dbReference>
<proteinExistence type="predicted"/>
<dbReference type="Pfam" id="PF13466">
    <property type="entry name" value="STAS_2"/>
    <property type="match status" value="1"/>
</dbReference>
<dbReference type="Gene3D" id="3.30.750.24">
    <property type="entry name" value="STAS domain"/>
    <property type="match status" value="1"/>
</dbReference>
<accession>A0A918X5Q5</accession>
<dbReference type="EMBL" id="BMVC01000021">
    <property type="protein sequence ID" value="GHD14117.1"/>
    <property type="molecule type" value="Genomic_DNA"/>
</dbReference>
<dbReference type="InterPro" id="IPR036513">
    <property type="entry name" value="STAS_dom_sf"/>
</dbReference>
<dbReference type="SUPFAM" id="SSF52091">
    <property type="entry name" value="SpoIIaa-like"/>
    <property type="match status" value="1"/>
</dbReference>
<protein>
    <recommendedName>
        <fullName evidence="5">STAS domain-containing protein</fullName>
    </recommendedName>
</protein>
<dbReference type="Pfam" id="PF14417">
    <property type="entry name" value="MEDS"/>
    <property type="match status" value="1"/>
</dbReference>
<feature type="domain" description="MEDS" evidence="2">
    <location>
        <begin position="17"/>
        <end position="177"/>
    </location>
</feature>
<comment type="caution">
    <text evidence="3">The sequence shown here is derived from an EMBL/GenBank/DDBJ whole genome shotgun (WGS) entry which is preliminary data.</text>
</comment>
<name>A0A918X5Q5_9ACTN</name>
<gene>
    <name evidence="3" type="ORF">GCM10010334_73000</name>
</gene>
<evidence type="ECO:0000259" key="2">
    <source>
        <dbReference type="Pfam" id="PF14417"/>
    </source>
</evidence>
<evidence type="ECO:0000313" key="3">
    <source>
        <dbReference type="EMBL" id="GHD14117.1"/>
    </source>
</evidence>
<reference evidence="3" key="1">
    <citation type="journal article" date="2014" name="Int. J. Syst. Evol. Microbiol.">
        <title>Complete genome sequence of Corynebacterium casei LMG S-19264T (=DSM 44701T), isolated from a smear-ripened cheese.</title>
        <authorList>
            <consortium name="US DOE Joint Genome Institute (JGI-PGF)"/>
            <person name="Walter F."/>
            <person name="Albersmeier A."/>
            <person name="Kalinowski J."/>
            <person name="Ruckert C."/>
        </authorList>
    </citation>
    <scope>NUCLEOTIDE SEQUENCE</scope>
    <source>
        <strain evidence="3">JCM 4637</strain>
    </source>
</reference>
<dbReference type="RefSeq" id="WP_189827496.1">
    <property type="nucleotide sequence ID" value="NZ_BMVC01000021.1"/>
</dbReference>
<sequence length="289" mass="31446">MATAPNAAGPTARAGGRHSSIVYSDDRRWAEHVCGFVRDGLTRHEAMRYFAYATEPAQVLRTLTDAGIDAQGAVRSAQLVVESVSSGYRADAAFDPDALIGQWHATVDTAFADGYRGLRVIGEMSFAERDAGEADRMLEYELRIHHEVFEQLPLTGWCFYDRRLMSRERLGLLAGAHLSHRGDSVAEPALKVAPLDEAPGFRLDGSAGYDTRRVLAAAAAALTRTPYPGLALDLSALRHLDAESLATLARAAARCPGSTPLRLLRPPPDVRRLLDLFPELGSRLEVVAR</sequence>
<evidence type="ECO:0008006" key="5">
    <source>
        <dbReference type="Google" id="ProtNLM"/>
    </source>
</evidence>